<comment type="caution">
    <text evidence="6">The sequence shown here is derived from an EMBL/GenBank/DDBJ whole genome shotgun (WGS) entry which is preliminary data.</text>
</comment>
<evidence type="ECO:0000259" key="5">
    <source>
        <dbReference type="PROSITE" id="PS50893"/>
    </source>
</evidence>
<keyword evidence="2" id="KW-0813">Transport</keyword>
<dbReference type="GO" id="GO:0005524">
    <property type="term" value="F:ATP binding"/>
    <property type="evidence" value="ECO:0007669"/>
    <property type="project" value="UniProtKB-KW"/>
</dbReference>
<accession>A0ABV7VAS9</accession>
<dbReference type="InterPro" id="IPR003593">
    <property type="entry name" value="AAA+_ATPase"/>
</dbReference>
<keyword evidence="7" id="KW-1185">Reference proteome</keyword>
<dbReference type="Pfam" id="PF00005">
    <property type="entry name" value="ABC_tran"/>
    <property type="match status" value="1"/>
</dbReference>
<organism evidence="6 7">
    <name type="scientific">Ferrovibrio xuzhouensis</name>
    <dbReference type="NCBI Taxonomy" id="1576914"/>
    <lineage>
        <taxon>Bacteria</taxon>
        <taxon>Pseudomonadati</taxon>
        <taxon>Pseudomonadota</taxon>
        <taxon>Alphaproteobacteria</taxon>
        <taxon>Rhodospirillales</taxon>
        <taxon>Rhodospirillaceae</taxon>
        <taxon>Ferrovibrio</taxon>
    </lineage>
</organism>
<keyword evidence="3" id="KW-0547">Nucleotide-binding</keyword>
<dbReference type="CDD" id="cd03293">
    <property type="entry name" value="ABC_NrtD_SsuB_transporters"/>
    <property type="match status" value="1"/>
</dbReference>
<dbReference type="PROSITE" id="PS00211">
    <property type="entry name" value="ABC_TRANSPORTER_1"/>
    <property type="match status" value="1"/>
</dbReference>
<evidence type="ECO:0000313" key="7">
    <source>
        <dbReference type="Proteomes" id="UP001595711"/>
    </source>
</evidence>
<evidence type="ECO:0000256" key="2">
    <source>
        <dbReference type="ARBA" id="ARBA00022448"/>
    </source>
</evidence>
<gene>
    <name evidence="6" type="ORF">ACFOOQ_01970</name>
</gene>
<dbReference type="InterPro" id="IPR050166">
    <property type="entry name" value="ABC_transporter_ATP-bind"/>
</dbReference>
<dbReference type="Proteomes" id="UP001595711">
    <property type="component" value="Unassembled WGS sequence"/>
</dbReference>
<sequence>MGALYMPDEQAGQTVRSKVTIDRLEKSFGEGARRFTALADFSLTIQDGEFICVVGPSGCGKTTALRIMAGLETPTAGHIHIVPSGGGDRPLNAMVFQEHGLFPWLTVMDNVAYGLEMRGMRRRERRLAVEPFLKMIGLLKFRDHYPHQLSGGMRQRVSLARAFVTDPEILLMDEPFAALDAQNRILMQGELLRLWEQQRKTVVFITHSIDEALVLGDRIVVMAANPGRIKEVVTVPFARPRSVPELRADPRFGELSLRIWRSLEEEVQSARQIEEGDA</sequence>
<feature type="domain" description="ABC transporter" evidence="5">
    <location>
        <begin position="19"/>
        <end position="249"/>
    </location>
</feature>
<dbReference type="RefSeq" id="WP_379720988.1">
    <property type="nucleotide sequence ID" value="NZ_JBHRYJ010000001.1"/>
</dbReference>
<dbReference type="EMBL" id="JBHRYJ010000001">
    <property type="protein sequence ID" value="MFC3674290.1"/>
    <property type="molecule type" value="Genomic_DNA"/>
</dbReference>
<comment type="similarity">
    <text evidence="1">Belongs to the ABC transporter superfamily.</text>
</comment>
<proteinExistence type="inferred from homology"/>
<dbReference type="PANTHER" id="PTHR42788:SF13">
    <property type="entry name" value="ALIPHATIC SULFONATES IMPORT ATP-BINDING PROTEIN SSUB"/>
    <property type="match status" value="1"/>
</dbReference>
<protein>
    <submittedName>
        <fullName evidence="6">ABC transporter ATP-binding protein</fullName>
    </submittedName>
</protein>
<name>A0ABV7VAS9_9PROT</name>
<dbReference type="Gene3D" id="3.40.50.300">
    <property type="entry name" value="P-loop containing nucleotide triphosphate hydrolases"/>
    <property type="match status" value="1"/>
</dbReference>
<evidence type="ECO:0000256" key="4">
    <source>
        <dbReference type="ARBA" id="ARBA00022840"/>
    </source>
</evidence>
<keyword evidence="4 6" id="KW-0067">ATP-binding</keyword>
<evidence type="ECO:0000256" key="1">
    <source>
        <dbReference type="ARBA" id="ARBA00005417"/>
    </source>
</evidence>
<reference evidence="7" key="1">
    <citation type="journal article" date="2019" name="Int. J. Syst. Evol. Microbiol.">
        <title>The Global Catalogue of Microorganisms (GCM) 10K type strain sequencing project: providing services to taxonomists for standard genome sequencing and annotation.</title>
        <authorList>
            <consortium name="The Broad Institute Genomics Platform"/>
            <consortium name="The Broad Institute Genome Sequencing Center for Infectious Disease"/>
            <person name="Wu L."/>
            <person name="Ma J."/>
        </authorList>
    </citation>
    <scope>NUCLEOTIDE SEQUENCE [LARGE SCALE GENOMIC DNA]</scope>
    <source>
        <strain evidence="7">KCTC 42182</strain>
    </source>
</reference>
<dbReference type="PROSITE" id="PS50893">
    <property type="entry name" value="ABC_TRANSPORTER_2"/>
    <property type="match status" value="1"/>
</dbReference>
<evidence type="ECO:0000256" key="3">
    <source>
        <dbReference type="ARBA" id="ARBA00022741"/>
    </source>
</evidence>
<dbReference type="SUPFAM" id="SSF52540">
    <property type="entry name" value="P-loop containing nucleoside triphosphate hydrolases"/>
    <property type="match status" value="1"/>
</dbReference>
<evidence type="ECO:0000313" key="6">
    <source>
        <dbReference type="EMBL" id="MFC3674290.1"/>
    </source>
</evidence>
<dbReference type="InterPro" id="IPR003439">
    <property type="entry name" value="ABC_transporter-like_ATP-bd"/>
</dbReference>
<dbReference type="PANTHER" id="PTHR42788">
    <property type="entry name" value="TAURINE IMPORT ATP-BINDING PROTEIN-RELATED"/>
    <property type="match status" value="1"/>
</dbReference>
<dbReference type="InterPro" id="IPR017871">
    <property type="entry name" value="ABC_transporter-like_CS"/>
</dbReference>
<dbReference type="SMART" id="SM00382">
    <property type="entry name" value="AAA"/>
    <property type="match status" value="1"/>
</dbReference>
<dbReference type="InterPro" id="IPR027417">
    <property type="entry name" value="P-loop_NTPase"/>
</dbReference>